<keyword evidence="1" id="KW-0694">RNA-binding</keyword>
<keyword evidence="3" id="KW-1185">Reference proteome</keyword>
<proteinExistence type="predicted"/>
<accession>A0A7X1NRR3</accession>
<dbReference type="InterPro" id="IPR036986">
    <property type="entry name" value="S4_RNA-bd_sf"/>
</dbReference>
<organism evidence="2 3">
    <name type="scientific">Arthrobacter bussei</name>
    <dbReference type="NCBI Taxonomy" id="2594179"/>
    <lineage>
        <taxon>Bacteria</taxon>
        <taxon>Bacillati</taxon>
        <taxon>Actinomycetota</taxon>
        <taxon>Actinomycetes</taxon>
        <taxon>Micrococcales</taxon>
        <taxon>Micrococcaceae</taxon>
        <taxon>Arthrobacter</taxon>
    </lineage>
</organism>
<dbReference type="PROSITE" id="PS50889">
    <property type="entry name" value="S4"/>
    <property type="match status" value="1"/>
</dbReference>
<reference evidence="3" key="1">
    <citation type="submission" date="2019-07" db="EMBL/GenBank/DDBJ databases">
        <title>Arthrobacter KR32 sp. nov., isolated from mountain cheese made of cows milk.</title>
        <authorList>
            <person name="Flegler A."/>
        </authorList>
    </citation>
    <scope>NUCLEOTIDE SEQUENCE [LARGE SCALE GENOMIC DNA]</scope>
    <source>
        <strain evidence="3">KR32</strain>
    </source>
</reference>
<dbReference type="AlphaFoldDB" id="A0A7X1NRR3"/>
<dbReference type="Pfam" id="PF13275">
    <property type="entry name" value="S4_2"/>
    <property type="match status" value="1"/>
</dbReference>
<dbReference type="CDD" id="cd00165">
    <property type="entry name" value="S4"/>
    <property type="match status" value="1"/>
</dbReference>
<protein>
    <submittedName>
        <fullName evidence="2">RNA-binding S4 domain-containing protein</fullName>
    </submittedName>
</protein>
<evidence type="ECO:0000313" key="3">
    <source>
        <dbReference type="Proteomes" id="UP000326464"/>
    </source>
</evidence>
<comment type="caution">
    <text evidence="2">The sequence shown here is derived from an EMBL/GenBank/DDBJ whole genome shotgun (WGS) entry which is preliminary data.</text>
</comment>
<evidence type="ECO:0000256" key="1">
    <source>
        <dbReference type="PROSITE-ProRule" id="PRU00182"/>
    </source>
</evidence>
<sequence length="75" mass="8224">MTDDSSTELPIRDDMIRLGQLLKLASLAEDGVEAKTLIDNGLVHVNGEIEERRGRQLHPGDTISVNGETVRLTRG</sequence>
<dbReference type="GO" id="GO:0003723">
    <property type="term" value="F:RNA binding"/>
    <property type="evidence" value="ECO:0007669"/>
    <property type="project" value="UniProtKB-KW"/>
</dbReference>
<dbReference type="OrthoDB" id="9811532at2"/>
<evidence type="ECO:0000313" key="2">
    <source>
        <dbReference type="EMBL" id="MPY11767.1"/>
    </source>
</evidence>
<dbReference type="RefSeq" id="WP_055772707.1">
    <property type="nucleotide sequence ID" value="NZ_VJXX01000005.1"/>
</dbReference>
<gene>
    <name evidence="2" type="ORF">FNH21_13750</name>
</gene>
<dbReference type="SUPFAM" id="SSF55174">
    <property type="entry name" value="Alpha-L RNA-binding motif"/>
    <property type="match status" value="1"/>
</dbReference>
<dbReference type="EMBL" id="VJXX01000005">
    <property type="protein sequence ID" value="MPY11767.1"/>
    <property type="molecule type" value="Genomic_DNA"/>
</dbReference>
<dbReference type="Proteomes" id="UP000326464">
    <property type="component" value="Unassembled WGS sequence"/>
</dbReference>
<name>A0A7X1NRR3_9MICC</name>
<dbReference type="Gene3D" id="3.10.290.10">
    <property type="entry name" value="RNA-binding S4 domain"/>
    <property type="match status" value="1"/>
</dbReference>